<organism evidence="1 2">
    <name type="scientific">Populus alba x Populus x berolinensis</name>
    <dbReference type="NCBI Taxonomy" id="444605"/>
    <lineage>
        <taxon>Eukaryota</taxon>
        <taxon>Viridiplantae</taxon>
        <taxon>Streptophyta</taxon>
        <taxon>Embryophyta</taxon>
        <taxon>Tracheophyta</taxon>
        <taxon>Spermatophyta</taxon>
        <taxon>Magnoliopsida</taxon>
        <taxon>eudicotyledons</taxon>
        <taxon>Gunneridae</taxon>
        <taxon>Pentapetalae</taxon>
        <taxon>rosids</taxon>
        <taxon>fabids</taxon>
        <taxon>Malpighiales</taxon>
        <taxon>Salicaceae</taxon>
        <taxon>Saliceae</taxon>
        <taxon>Populus</taxon>
    </lineage>
</organism>
<name>A0AAD6W8X2_9ROSI</name>
<dbReference type="AlphaFoldDB" id="A0AAD6W8X2"/>
<protein>
    <submittedName>
        <fullName evidence="1">Uncharacterized protein</fullName>
    </submittedName>
</protein>
<evidence type="ECO:0000313" key="2">
    <source>
        <dbReference type="Proteomes" id="UP001164929"/>
    </source>
</evidence>
<keyword evidence="2" id="KW-1185">Reference proteome</keyword>
<gene>
    <name evidence="1" type="ORF">NC653_008818</name>
</gene>
<evidence type="ECO:0000313" key="1">
    <source>
        <dbReference type="EMBL" id="KAJ7003725.1"/>
    </source>
</evidence>
<dbReference type="Proteomes" id="UP001164929">
    <property type="component" value="Chromosome 3"/>
</dbReference>
<proteinExistence type="predicted"/>
<sequence length="93" mass="10636">MALSYTTTIASSLLPAATPSLPNKKSFWIEKEALFRIASKLTVPRNGRSSSVEFDVPFPRDYEELLDQVSNLSIFFYKKKCMYVPMLEILRVV</sequence>
<accession>A0AAD6W8X2</accession>
<reference evidence="1" key="1">
    <citation type="journal article" date="2023" name="Mol. Ecol. Resour.">
        <title>Chromosome-level genome assembly of a triploid poplar Populus alba 'Berolinensis'.</title>
        <authorList>
            <person name="Chen S."/>
            <person name="Yu Y."/>
            <person name="Wang X."/>
            <person name="Wang S."/>
            <person name="Zhang T."/>
            <person name="Zhou Y."/>
            <person name="He R."/>
            <person name="Meng N."/>
            <person name="Wang Y."/>
            <person name="Liu W."/>
            <person name="Liu Z."/>
            <person name="Liu J."/>
            <person name="Guo Q."/>
            <person name="Huang H."/>
            <person name="Sederoff R.R."/>
            <person name="Wang G."/>
            <person name="Qu G."/>
            <person name="Chen S."/>
        </authorList>
    </citation>
    <scope>NUCLEOTIDE SEQUENCE</scope>
    <source>
        <strain evidence="1">SC-2020</strain>
    </source>
</reference>
<dbReference type="EMBL" id="JAQIZT010000003">
    <property type="protein sequence ID" value="KAJ7003725.1"/>
    <property type="molecule type" value="Genomic_DNA"/>
</dbReference>
<comment type="caution">
    <text evidence="1">The sequence shown here is derived from an EMBL/GenBank/DDBJ whole genome shotgun (WGS) entry which is preliminary data.</text>
</comment>